<name>A0A845SV84_9FIRM</name>
<reference evidence="3 5" key="2">
    <citation type="submission" date="2019-06" db="EMBL/GenBank/DDBJ databases">
        <title>Draft genome sequences of 15 bacterial species constituting the stable defined intestinal microbiota of the GM15 gnotobiotic mouse model.</title>
        <authorList>
            <person name="Elie C."/>
            <person name="Mathieu A."/>
            <person name="Saliou A."/>
            <person name="Darnaud M."/>
            <person name="Leulier F."/>
            <person name="Tamellini A."/>
        </authorList>
    </citation>
    <scope>NUCLEOTIDE SEQUENCE [LARGE SCALE GENOMIC DNA]</scope>
    <source>
        <strain evidence="3 5">JM4-15</strain>
    </source>
</reference>
<proteinExistence type="predicted"/>
<dbReference type="Proteomes" id="UP000446348">
    <property type="component" value="Unassembled WGS sequence"/>
</dbReference>
<evidence type="ECO:0000313" key="4">
    <source>
        <dbReference type="Proteomes" id="UP000446348"/>
    </source>
</evidence>
<evidence type="ECO:0000313" key="5">
    <source>
        <dbReference type="Proteomes" id="UP000462501"/>
    </source>
</evidence>
<evidence type="ECO:0008006" key="6">
    <source>
        <dbReference type="Google" id="ProtNLM"/>
    </source>
</evidence>
<dbReference type="OrthoDB" id="3174166at2"/>
<organism evidence="3 5">
    <name type="scientific">Anaerotruncus colihominis</name>
    <dbReference type="NCBI Taxonomy" id="169435"/>
    <lineage>
        <taxon>Bacteria</taxon>
        <taxon>Bacillati</taxon>
        <taxon>Bacillota</taxon>
        <taxon>Clostridia</taxon>
        <taxon>Eubacteriales</taxon>
        <taxon>Oscillospiraceae</taxon>
        <taxon>Anaerotruncus</taxon>
    </lineage>
</organism>
<comment type="caution">
    <text evidence="3">The sequence shown here is derived from an EMBL/GenBank/DDBJ whole genome shotgun (WGS) entry which is preliminary data.</text>
</comment>
<keyword evidence="1" id="KW-0812">Transmembrane</keyword>
<gene>
    <name evidence="2" type="ORF">D3Z39_13435</name>
    <name evidence="3" type="ORF">FMM72_03005</name>
</gene>
<reference evidence="2 4" key="1">
    <citation type="submission" date="2018-08" db="EMBL/GenBank/DDBJ databases">
        <title>Murine metabolic-syndrome-specific gut microbial biobank.</title>
        <authorList>
            <person name="Liu C."/>
        </authorList>
    </citation>
    <scope>NUCLEOTIDE SEQUENCE [LARGE SCALE GENOMIC DNA]</scope>
    <source>
        <strain evidence="2 4">X69</strain>
    </source>
</reference>
<protein>
    <recommendedName>
        <fullName evidence="6">Zn-finger containing protein</fullName>
    </recommendedName>
</protein>
<dbReference type="Proteomes" id="UP000462501">
    <property type="component" value="Unassembled WGS sequence"/>
</dbReference>
<sequence length="134" mass="16444">MNRWNDRLRRLLYGRYGSDRLMWALLALVGIFMFLSWLTSWRMWWFFSVLVLAVCYFRIFSRDIMRRRTENEWFLRLWHPAAKRISLAREAARDVQTHRHFNCPGCSQPLRVPRGRGRIEIRCPRCGYSFKRRT</sequence>
<accession>A0A845SV84</accession>
<evidence type="ECO:0000313" key="3">
    <source>
        <dbReference type="EMBL" id="NDO38222.1"/>
    </source>
</evidence>
<dbReference type="AlphaFoldDB" id="A0A845SV84"/>
<evidence type="ECO:0000256" key="1">
    <source>
        <dbReference type="SAM" id="Phobius"/>
    </source>
</evidence>
<keyword evidence="1" id="KW-1133">Transmembrane helix</keyword>
<keyword evidence="1" id="KW-0472">Membrane</keyword>
<feature type="transmembrane region" description="Helical" evidence="1">
    <location>
        <begin position="44"/>
        <end position="61"/>
    </location>
</feature>
<dbReference type="EMBL" id="VIQT01000006">
    <property type="protein sequence ID" value="NDO38222.1"/>
    <property type="molecule type" value="Genomic_DNA"/>
</dbReference>
<dbReference type="EMBL" id="QXWZ01000026">
    <property type="protein sequence ID" value="NBI79851.1"/>
    <property type="molecule type" value="Genomic_DNA"/>
</dbReference>
<dbReference type="RefSeq" id="WP_160210596.1">
    <property type="nucleotide sequence ID" value="NZ_CAMUSJ010000036.1"/>
</dbReference>
<feature type="transmembrane region" description="Helical" evidence="1">
    <location>
        <begin position="21"/>
        <end position="38"/>
    </location>
</feature>
<evidence type="ECO:0000313" key="2">
    <source>
        <dbReference type="EMBL" id="NBI79851.1"/>
    </source>
</evidence>